<comment type="caution">
    <text evidence="1">The sequence shown here is derived from an EMBL/GenBank/DDBJ whole genome shotgun (WGS) entry which is preliminary data.</text>
</comment>
<keyword evidence="2" id="KW-1185">Reference proteome</keyword>
<accession>A0ABW2ICG0</accession>
<dbReference type="Pfam" id="PF19636">
    <property type="entry name" value="DUF6139"/>
    <property type="match status" value="1"/>
</dbReference>
<name>A0ABW2ICG0_9BURK</name>
<organism evidence="1 2">
    <name type="scientific">Herminiimonas glaciei</name>
    <dbReference type="NCBI Taxonomy" id="523788"/>
    <lineage>
        <taxon>Bacteria</taxon>
        <taxon>Pseudomonadati</taxon>
        <taxon>Pseudomonadota</taxon>
        <taxon>Betaproteobacteria</taxon>
        <taxon>Burkholderiales</taxon>
        <taxon>Oxalobacteraceae</taxon>
        <taxon>Herminiimonas</taxon>
    </lineage>
</organism>
<dbReference type="RefSeq" id="WP_382272107.1">
    <property type="nucleotide sequence ID" value="NZ_JBHTBU010000002.1"/>
</dbReference>
<proteinExistence type="predicted"/>
<dbReference type="Proteomes" id="UP001596542">
    <property type="component" value="Unassembled WGS sequence"/>
</dbReference>
<dbReference type="EMBL" id="JBHTBU010000002">
    <property type="protein sequence ID" value="MFC7288708.1"/>
    <property type="molecule type" value="Genomic_DNA"/>
</dbReference>
<protein>
    <submittedName>
        <fullName evidence="1">DUF6139 family protein</fullName>
    </submittedName>
</protein>
<gene>
    <name evidence="1" type="ORF">ACFQPC_11720</name>
</gene>
<evidence type="ECO:0000313" key="1">
    <source>
        <dbReference type="EMBL" id="MFC7288708.1"/>
    </source>
</evidence>
<evidence type="ECO:0000313" key="2">
    <source>
        <dbReference type="Proteomes" id="UP001596542"/>
    </source>
</evidence>
<sequence>MRIDIYRRAENAGHFSYLAVPEGKLLPEEVVNTDWEPTDRSVDLEDNAKHLADFAIDDPIEQISAKGYAITSVKNLANEPPRS</sequence>
<reference evidence="2" key="1">
    <citation type="journal article" date="2019" name="Int. J. Syst. Evol. Microbiol.">
        <title>The Global Catalogue of Microorganisms (GCM) 10K type strain sequencing project: providing services to taxonomists for standard genome sequencing and annotation.</title>
        <authorList>
            <consortium name="The Broad Institute Genomics Platform"/>
            <consortium name="The Broad Institute Genome Sequencing Center for Infectious Disease"/>
            <person name="Wu L."/>
            <person name="Ma J."/>
        </authorList>
    </citation>
    <scope>NUCLEOTIDE SEQUENCE [LARGE SCALE GENOMIC DNA]</scope>
    <source>
        <strain evidence="2">KACC 12508</strain>
    </source>
</reference>
<dbReference type="InterPro" id="IPR046137">
    <property type="entry name" value="DUF6139"/>
</dbReference>